<dbReference type="InterPro" id="IPR003675">
    <property type="entry name" value="Rce1/LyrA-like_dom"/>
</dbReference>
<keyword evidence="1" id="KW-0812">Transmembrane</keyword>
<dbReference type="EMBL" id="ABVL01000046">
    <property type="protein sequence ID" value="EDY15935.1"/>
    <property type="molecule type" value="Genomic_DNA"/>
</dbReference>
<comment type="caution">
    <text evidence="3">The sequence shown here is derived from an EMBL/GenBank/DDBJ whole genome shotgun (WGS) entry which is preliminary data.</text>
</comment>
<feature type="transmembrane region" description="Helical" evidence="1">
    <location>
        <begin position="83"/>
        <end position="102"/>
    </location>
</feature>
<dbReference type="GO" id="GO:0004175">
    <property type="term" value="F:endopeptidase activity"/>
    <property type="evidence" value="ECO:0007669"/>
    <property type="project" value="UniProtKB-ARBA"/>
</dbReference>
<dbReference type="AlphaFoldDB" id="B4DCA5"/>
<feature type="domain" description="CAAX prenyl protease 2/Lysostaphin resistance protein A-like" evidence="2">
    <location>
        <begin position="160"/>
        <end position="247"/>
    </location>
</feature>
<feature type="transmembrane region" description="Helical" evidence="1">
    <location>
        <begin position="47"/>
        <end position="71"/>
    </location>
</feature>
<protein>
    <submittedName>
        <fullName evidence="3">Abortive infection protein</fullName>
    </submittedName>
</protein>
<reference evidence="3 4" key="1">
    <citation type="journal article" date="2011" name="J. Bacteriol.">
        <title>Genome sequence of Chthoniobacter flavus Ellin428, an aerobic heterotrophic soil bacterium.</title>
        <authorList>
            <person name="Kant R."/>
            <person name="van Passel M.W."/>
            <person name="Palva A."/>
            <person name="Lucas S."/>
            <person name="Lapidus A."/>
            <person name="Glavina Del Rio T."/>
            <person name="Dalin E."/>
            <person name="Tice H."/>
            <person name="Bruce D."/>
            <person name="Goodwin L."/>
            <person name="Pitluck S."/>
            <person name="Larimer F.W."/>
            <person name="Land M.L."/>
            <person name="Hauser L."/>
            <person name="Sangwan P."/>
            <person name="de Vos W.M."/>
            <person name="Janssen P.H."/>
            <person name="Smidt H."/>
        </authorList>
    </citation>
    <scope>NUCLEOTIDE SEQUENCE [LARGE SCALE GENOMIC DNA]</scope>
    <source>
        <strain evidence="3 4">Ellin428</strain>
    </source>
</reference>
<dbReference type="Pfam" id="PF02517">
    <property type="entry name" value="Rce1-like"/>
    <property type="match status" value="1"/>
</dbReference>
<evidence type="ECO:0000313" key="4">
    <source>
        <dbReference type="Proteomes" id="UP000005824"/>
    </source>
</evidence>
<name>B4DCA5_9BACT</name>
<dbReference type="eggNOG" id="COG1266">
    <property type="taxonomic scope" value="Bacteria"/>
</dbReference>
<evidence type="ECO:0000259" key="2">
    <source>
        <dbReference type="Pfam" id="PF02517"/>
    </source>
</evidence>
<organism evidence="3 4">
    <name type="scientific">Chthoniobacter flavus Ellin428</name>
    <dbReference type="NCBI Taxonomy" id="497964"/>
    <lineage>
        <taxon>Bacteria</taxon>
        <taxon>Pseudomonadati</taxon>
        <taxon>Verrucomicrobiota</taxon>
        <taxon>Spartobacteria</taxon>
        <taxon>Chthoniobacterales</taxon>
        <taxon>Chthoniobacteraceae</taxon>
        <taxon>Chthoniobacter</taxon>
    </lineage>
</organism>
<keyword evidence="1" id="KW-1133">Transmembrane helix</keyword>
<keyword evidence="1" id="KW-0472">Membrane</keyword>
<evidence type="ECO:0000256" key="1">
    <source>
        <dbReference type="SAM" id="Phobius"/>
    </source>
</evidence>
<dbReference type="InParanoid" id="B4DCA5"/>
<keyword evidence="4" id="KW-1185">Reference proteome</keyword>
<feature type="transmembrane region" description="Helical" evidence="1">
    <location>
        <begin position="212"/>
        <end position="230"/>
    </location>
</feature>
<sequence length="257" mass="28473">MPAAAQRTHRTAILWSLRSLPPWRERGIRRLDTMKSFIRNLSAPVEFFLVIFVCFWWGIIGSIVAVASHSWRVSSAVEFTDSGALTLVIIELSGLAVTFWSGRIRGWSFQSFGLQPTWRSTGAGFLLCLAAGSAIGVSVLLANAIFPGSAQFLPVASHVSVPLLILASAINPVFEETIEIGYFVRSLERYGMWAAVLASALFRAFLHAYQGANAIVVVFPIGLIFGFVYWKWRQLWPLIVAHALFDLYALFPRSHAA</sequence>
<dbReference type="STRING" id="497964.CfE428DRAFT_6546"/>
<evidence type="ECO:0000313" key="3">
    <source>
        <dbReference type="EMBL" id="EDY15935.1"/>
    </source>
</evidence>
<proteinExistence type="predicted"/>
<dbReference type="GO" id="GO:0080120">
    <property type="term" value="P:CAAX-box protein maturation"/>
    <property type="evidence" value="ECO:0007669"/>
    <property type="project" value="UniProtKB-ARBA"/>
</dbReference>
<gene>
    <name evidence="3" type="ORF">CfE428DRAFT_6546</name>
</gene>
<accession>B4DCA5</accession>
<dbReference type="Proteomes" id="UP000005824">
    <property type="component" value="Unassembled WGS sequence"/>
</dbReference>
<feature type="transmembrane region" description="Helical" evidence="1">
    <location>
        <begin position="123"/>
        <end position="146"/>
    </location>
</feature>